<feature type="transmembrane region" description="Helical" evidence="2">
    <location>
        <begin position="42"/>
        <end position="64"/>
    </location>
</feature>
<evidence type="ECO:0000313" key="3">
    <source>
        <dbReference type="EMBL" id="MBB5867041.1"/>
    </source>
</evidence>
<dbReference type="PANTHER" id="PTHR41282">
    <property type="entry name" value="CONSERVED TRANSMEMBRANE PROTEIN-RELATED"/>
    <property type="match status" value="1"/>
</dbReference>
<feature type="compositionally biased region" description="Polar residues" evidence="1">
    <location>
        <begin position="1"/>
        <end position="17"/>
    </location>
</feature>
<sequence>MTPQTQPGTNSYGQSGWYQPGTVTTSGPVVVDRTDRMTVEDVVIKTVALLAVLGITGAAAWTLLPEKYTGIAMIGSLVIALVIGLIIGFKRVTSPPLIIAYAVFEGVAIGLISKFYEERFGGIVLQAAIATFAIFGVMALLYTSRAIRATPRLRKMIVGALIGAVVVMLVNWVLSFFGIYTGLRGDANGNGGMLAIGFSIVMIIIGAMTFVLDFDEVERGVAQGLPTRASWYCAFGILLGLVWVYLEVLRLLSYLRGRD</sequence>
<keyword evidence="2" id="KW-1133">Transmembrane helix</keyword>
<dbReference type="PIRSF" id="PIRSF009160">
    <property type="entry name" value="UCP009160"/>
    <property type="match status" value="1"/>
</dbReference>
<comment type="caution">
    <text evidence="3">The sequence shown here is derived from an EMBL/GenBank/DDBJ whole genome shotgun (WGS) entry which is preliminary data.</text>
</comment>
<keyword evidence="2" id="KW-0812">Transmembrane</keyword>
<dbReference type="Proteomes" id="UP000587527">
    <property type="component" value="Unassembled WGS sequence"/>
</dbReference>
<feature type="transmembrane region" description="Helical" evidence="2">
    <location>
        <begin position="122"/>
        <end position="144"/>
    </location>
</feature>
<organism evidence="3 4">
    <name type="scientific">Allocatelliglobosispora scoriae</name>
    <dbReference type="NCBI Taxonomy" id="643052"/>
    <lineage>
        <taxon>Bacteria</taxon>
        <taxon>Bacillati</taxon>
        <taxon>Actinomycetota</taxon>
        <taxon>Actinomycetes</taxon>
        <taxon>Micromonosporales</taxon>
        <taxon>Micromonosporaceae</taxon>
        <taxon>Allocatelliglobosispora</taxon>
    </lineage>
</organism>
<evidence type="ECO:0000256" key="2">
    <source>
        <dbReference type="SAM" id="Phobius"/>
    </source>
</evidence>
<accession>A0A841BJG6</accession>
<feature type="transmembrane region" description="Helical" evidence="2">
    <location>
        <begin position="96"/>
        <end position="116"/>
    </location>
</feature>
<name>A0A841BJG6_9ACTN</name>
<feature type="transmembrane region" description="Helical" evidence="2">
    <location>
        <begin position="232"/>
        <end position="252"/>
    </location>
</feature>
<feature type="transmembrane region" description="Helical" evidence="2">
    <location>
        <begin position="70"/>
        <end position="89"/>
    </location>
</feature>
<feature type="transmembrane region" description="Helical" evidence="2">
    <location>
        <begin position="156"/>
        <end position="180"/>
    </location>
</feature>
<keyword evidence="4" id="KW-1185">Reference proteome</keyword>
<dbReference type="Pfam" id="PF12811">
    <property type="entry name" value="BaxI_1"/>
    <property type="match status" value="1"/>
</dbReference>
<reference evidence="3 4" key="1">
    <citation type="submission" date="2020-08" db="EMBL/GenBank/DDBJ databases">
        <title>Sequencing the genomes of 1000 actinobacteria strains.</title>
        <authorList>
            <person name="Klenk H.-P."/>
        </authorList>
    </citation>
    <scope>NUCLEOTIDE SEQUENCE [LARGE SCALE GENOMIC DNA]</scope>
    <source>
        <strain evidence="3 4">DSM 45362</strain>
    </source>
</reference>
<proteinExistence type="predicted"/>
<evidence type="ECO:0000256" key="1">
    <source>
        <dbReference type="SAM" id="MobiDB-lite"/>
    </source>
</evidence>
<dbReference type="AlphaFoldDB" id="A0A841BJG6"/>
<dbReference type="PANTHER" id="PTHR41282:SF1">
    <property type="entry name" value="CONSERVED TRANSMEMBRANE PROTEIN-RELATED"/>
    <property type="match status" value="1"/>
</dbReference>
<dbReference type="EMBL" id="JACHMN010000001">
    <property type="protein sequence ID" value="MBB5867041.1"/>
    <property type="molecule type" value="Genomic_DNA"/>
</dbReference>
<dbReference type="InterPro" id="IPR010539">
    <property type="entry name" value="BaxI_1-like"/>
</dbReference>
<protein>
    <submittedName>
        <fullName evidence="3">Putative YccA/Bax inhibitor family protein</fullName>
    </submittedName>
</protein>
<gene>
    <name evidence="3" type="ORF">F4553_000420</name>
</gene>
<feature type="region of interest" description="Disordered" evidence="1">
    <location>
        <begin position="1"/>
        <end position="20"/>
    </location>
</feature>
<keyword evidence="2" id="KW-0472">Membrane</keyword>
<evidence type="ECO:0000313" key="4">
    <source>
        <dbReference type="Proteomes" id="UP000587527"/>
    </source>
</evidence>
<feature type="transmembrane region" description="Helical" evidence="2">
    <location>
        <begin position="192"/>
        <end position="212"/>
    </location>
</feature>